<organism evidence="1 2">
    <name type="scientific">Nannocystis exedens</name>
    <dbReference type="NCBI Taxonomy" id="54"/>
    <lineage>
        <taxon>Bacteria</taxon>
        <taxon>Pseudomonadati</taxon>
        <taxon>Myxococcota</taxon>
        <taxon>Polyangia</taxon>
        <taxon>Nannocystales</taxon>
        <taxon>Nannocystaceae</taxon>
        <taxon>Nannocystis</taxon>
    </lineage>
</organism>
<sequence length="212" mass="22961">MHGDAVAWLAERPGLEDSSVIATMPDVSELGVSLERWREFFLSAARAVLLAAPADGLAVFIQTDNKHEGRWVSKAGLVLRVADELDVPLLFHKIVCRRPPGSLIHGRPGYSHILAFSRRARDDADHPTPDVLPDLGAMPWSHSIGTRAAEAAVAAVRRLSPRTTRIVVPFCGLGTILAVANARGFDAVGIERNRKRAEAARTFELDPAPAVK</sequence>
<accession>A0A1I2BCJ2</accession>
<dbReference type="InterPro" id="IPR029063">
    <property type="entry name" value="SAM-dependent_MTases_sf"/>
</dbReference>
<name>A0A1I2BCJ2_9BACT</name>
<evidence type="ECO:0000313" key="1">
    <source>
        <dbReference type="EMBL" id="SFE53023.1"/>
    </source>
</evidence>
<reference evidence="2" key="1">
    <citation type="submission" date="2016-10" db="EMBL/GenBank/DDBJ databases">
        <authorList>
            <person name="Varghese N."/>
            <person name="Submissions S."/>
        </authorList>
    </citation>
    <scope>NUCLEOTIDE SEQUENCE [LARGE SCALE GENOMIC DNA]</scope>
    <source>
        <strain evidence="2">ATCC 25963</strain>
    </source>
</reference>
<dbReference type="Proteomes" id="UP000199400">
    <property type="component" value="Unassembled WGS sequence"/>
</dbReference>
<evidence type="ECO:0008006" key="3">
    <source>
        <dbReference type="Google" id="ProtNLM"/>
    </source>
</evidence>
<dbReference type="EMBL" id="FOMX01000015">
    <property type="protein sequence ID" value="SFE53023.1"/>
    <property type="molecule type" value="Genomic_DNA"/>
</dbReference>
<dbReference type="SUPFAM" id="SSF53335">
    <property type="entry name" value="S-adenosyl-L-methionine-dependent methyltransferases"/>
    <property type="match status" value="1"/>
</dbReference>
<keyword evidence="2" id="KW-1185">Reference proteome</keyword>
<gene>
    <name evidence="1" type="ORF">SAMN02745121_04559</name>
</gene>
<protein>
    <recommendedName>
        <fullName evidence="3">Methyltransferase</fullName>
    </recommendedName>
</protein>
<dbReference type="AlphaFoldDB" id="A0A1I2BCJ2"/>
<proteinExistence type="predicted"/>
<evidence type="ECO:0000313" key="2">
    <source>
        <dbReference type="Proteomes" id="UP000199400"/>
    </source>
</evidence>